<evidence type="ECO:0000313" key="1">
    <source>
        <dbReference type="EMBL" id="GBP40178.1"/>
    </source>
</evidence>
<keyword evidence="2" id="KW-1185">Reference proteome</keyword>
<dbReference type="Proteomes" id="UP000299102">
    <property type="component" value="Unassembled WGS sequence"/>
</dbReference>
<evidence type="ECO:0000313" key="2">
    <source>
        <dbReference type="Proteomes" id="UP000299102"/>
    </source>
</evidence>
<accession>A0A4C1VM25</accession>
<gene>
    <name evidence="1" type="ORF">EVAR_37579_1</name>
</gene>
<organism evidence="1 2">
    <name type="scientific">Eumeta variegata</name>
    <name type="common">Bagworm moth</name>
    <name type="synonym">Eumeta japonica</name>
    <dbReference type="NCBI Taxonomy" id="151549"/>
    <lineage>
        <taxon>Eukaryota</taxon>
        <taxon>Metazoa</taxon>
        <taxon>Ecdysozoa</taxon>
        <taxon>Arthropoda</taxon>
        <taxon>Hexapoda</taxon>
        <taxon>Insecta</taxon>
        <taxon>Pterygota</taxon>
        <taxon>Neoptera</taxon>
        <taxon>Endopterygota</taxon>
        <taxon>Lepidoptera</taxon>
        <taxon>Glossata</taxon>
        <taxon>Ditrysia</taxon>
        <taxon>Tineoidea</taxon>
        <taxon>Psychidae</taxon>
        <taxon>Oiketicinae</taxon>
        <taxon>Eumeta</taxon>
    </lineage>
</organism>
<reference evidence="1 2" key="1">
    <citation type="journal article" date="2019" name="Commun. Biol.">
        <title>The bagworm genome reveals a unique fibroin gene that provides high tensile strength.</title>
        <authorList>
            <person name="Kono N."/>
            <person name="Nakamura H."/>
            <person name="Ohtoshi R."/>
            <person name="Tomita M."/>
            <person name="Numata K."/>
            <person name="Arakawa K."/>
        </authorList>
    </citation>
    <scope>NUCLEOTIDE SEQUENCE [LARGE SCALE GENOMIC DNA]</scope>
</reference>
<protein>
    <submittedName>
        <fullName evidence="1">Uncharacterized protein</fullName>
    </submittedName>
</protein>
<name>A0A4C1VM25_EUMVA</name>
<sequence>MAFVKASKAISASRYTSKAGEVRRRAGPHVRSLCEFDAARRDSVGLRAPDTHTIAVLIYAPIRRGRV</sequence>
<dbReference type="EMBL" id="BGZK01000378">
    <property type="protein sequence ID" value="GBP40178.1"/>
    <property type="molecule type" value="Genomic_DNA"/>
</dbReference>
<dbReference type="AlphaFoldDB" id="A0A4C1VM25"/>
<proteinExistence type="predicted"/>
<comment type="caution">
    <text evidence="1">The sequence shown here is derived from an EMBL/GenBank/DDBJ whole genome shotgun (WGS) entry which is preliminary data.</text>
</comment>